<keyword evidence="5 12" id="KW-0479">Metal-binding</keyword>
<dbReference type="PROSITE" id="PS51409">
    <property type="entry name" value="ARGINASE_2"/>
    <property type="match status" value="1"/>
</dbReference>
<comment type="cofactor">
    <cofactor evidence="12">
        <name>Mn(2+)</name>
        <dbReference type="ChEBI" id="CHEBI:29035"/>
    </cofactor>
    <text evidence="12">Binds 2 manganese ions per subunit.</text>
</comment>
<comment type="catalytic activity">
    <reaction evidence="8 12">
        <text>L-arginine + H2O = urea + L-ornithine</text>
        <dbReference type="Rhea" id="RHEA:20569"/>
        <dbReference type="ChEBI" id="CHEBI:15377"/>
        <dbReference type="ChEBI" id="CHEBI:16199"/>
        <dbReference type="ChEBI" id="CHEBI:32682"/>
        <dbReference type="ChEBI" id="CHEBI:46911"/>
        <dbReference type="EC" id="3.5.3.1"/>
    </reaction>
</comment>
<comment type="pathway">
    <text evidence="1">Nitrogen metabolism; urea cycle; L-ornithine and urea from L-arginine: step 1/1.</text>
</comment>
<evidence type="ECO:0000256" key="2">
    <source>
        <dbReference type="ARBA" id="ARBA00012168"/>
    </source>
</evidence>
<accession>A0ABT3YCM2</accession>
<dbReference type="RefSeq" id="WP_267611590.1">
    <property type="nucleotide sequence ID" value="NZ_JAOVZQ010000001.1"/>
</dbReference>
<evidence type="ECO:0000256" key="4">
    <source>
        <dbReference type="ARBA" id="ARBA00022503"/>
    </source>
</evidence>
<evidence type="ECO:0000256" key="9">
    <source>
        <dbReference type="NCBIfam" id="TIGR01229"/>
    </source>
</evidence>
<evidence type="ECO:0000256" key="6">
    <source>
        <dbReference type="ARBA" id="ARBA00022801"/>
    </source>
</evidence>
<dbReference type="CDD" id="cd09989">
    <property type="entry name" value="Arginase"/>
    <property type="match status" value="1"/>
</dbReference>
<evidence type="ECO:0000256" key="5">
    <source>
        <dbReference type="ARBA" id="ARBA00022723"/>
    </source>
</evidence>
<dbReference type="InterPro" id="IPR014033">
    <property type="entry name" value="Arginase"/>
</dbReference>
<evidence type="ECO:0000256" key="10">
    <source>
        <dbReference type="PROSITE-ProRule" id="PRU00742"/>
    </source>
</evidence>
<dbReference type="PIRSF" id="PIRSF036979">
    <property type="entry name" value="Arginase"/>
    <property type="match status" value="1"/>
</dbReference>
<protein>
    <recommendedName>
        <fullName evidence="3 9">Arginase</fullName>
        <ecNumber evidence="2 9">3.5.3.1</ecNumber>
    </recommendedName>
</protein>
<evidence type="ECO:0000256" key="3">
    <source>
        <dbReference type="ARBA" id="ARBA00018123"/>
    </source>
</evidence>
<dbReference type="NCBIfam" id="TIGR01229">
    <property type="entry name" value="rocF_arginase"/>
    <property type="match status" value="1"/>
</dbReference>
<evidence type="ECO:0000256" key="8">
    <source>
        <dbReference type="ARBA" id="ARBA00047391"/>
    </source>
</evidence>
<organism evidence="13 14">
    <name type="scientific">Hoeflea ulvae</name>
    <dbReference type="NCBI Taxonomy" id="2983764"/>
    <lineage>
        <taxon>Bacteria</taxon>
        <taxon>Pseudomonadati</taxon>
        <taxon>Pseudomonadota</taxon>
        <taxon>Alphaproteobacteria</taxon>
        <taxon>Hyphomicrobiales</taxon>
        <taxon>Rhizobiaceae</taxon>
        <taxon>Hoeflea</taxon>
    </lineage>
</organism>
<dbReference type="Pfam" id="PF00491">
    <property type="entry name" value="Arginase"/>
    <property type="match status" value="1"/>
</dbReference>
<keyword evidence="4 12" id="KW-0056">Arginine metabolism</keyword>
<gene>
    <name evidence="13" type="primary">rocF</name>
    <name evidence="13" type="ORF">OEG82_06335</name>
</gene>
<evidence type="ECO:0000256" key="12">
    <source>
        <dbReference type="RuleBase" id="RU361159"/>
    </source>
</evidence>
<evidence type="ECO:0000256" key="7">
    <source>
        <dbReference type="ARBA" id="ARBA00023211"/>
    </source>
</evidence>
<evidence type="ECO:0000313" key="14">
    <source>
        <dbReference type="Proteomes" id="UP001081283"/>
    </source>
</evidence>
<evidence type="ECO:0000256" key="1">
    <source>
        <dbReference type="ARBA" id="ARBA00005098"/>
    </source>
</evidence>
<dbReference type="SUPFAM" id="SSF52768">
    <property type="entry name" value="Arginase/deacetylase"/>
    <property type="match status" value="1"/>
</dbReference>
<dbReference type="EC" id="3.5.3.1" evidence="2 9"/>
<dbReference type="InterPro" id="IPR023696">
    <property type="entry name" value="Ureohydrolase_dom_sf"/>
</dbReference>
<reference evidence="13" key="1">
    <citation type="submission" date="2022-10" db="EMBL/GenBank/DDBJ databases">
        <title>Hoeflea sp. J2-29, isolated from marine algae.</title>
        <authorList>
            <person name="Kristyanto S."/>
            <person name="Kim J.M."/>
            <person name="Jeon C.O."/>
        </authorList>
    </citation>
    <scope>NUCLEOTIDE SEQUENCE</scope>
    <source>
        <strain evidence="13">J2-29</strain>
    </source>
</reference>
<keyword evidence="6 11" id="KW-0378">Hydrolase</keyword>
<dbReference type="Proteomes" id="UP001081283">
    <property type="component" value="Unassembled WGS sequence"/>
</dbReference>
<comment type="caution">
    <text evidence="13">The sequence shown here is derived from an EMBL/GenBank/DDBJ whole genome shotgun (WGS) entry which is preliminary data.</text>
</comment>
<dbReference type="InterPro" id="IPR006035">
    <property type="entry name" value="Ureohydrolase"/>
</dbReference>
<name>A0ABT3YCM2_9HYPH</name>
<comment type="similarity">
    <text evidence="10 11">Belongs to the arginase family.</text>
</comment>
<dbReference type="GO" id="GO:0004053">
    <property type="term" value="F:arginase activity"/>
    <property type="evidence" value="ECO:0007669"/>
    <property type="project" value="UniProtKB-EC"/>
</dbReference>
<sequence>MNHHCILVGAPVDSGQSNPGCLMGPASYRVAGLAETLTDLGCTVDDRGDVAPRAPAPVSSRNPAVHHLPETVEWTKALASAGEAAMAAGFPIFLGGDHSLSLGSVAGVAAHARQQQRPLFVLWLDAHSDFHTPMTTSSGNLHGTPMAYIAGLGEFEAFPPFPDPVPTDRICLFGIRSVDTDERKALHAHGITPVDMRELDERGFVAPLCGFLDQVRAANGLLHVSLDVDFLDPSIAPAVGTTVPGGATFREAHLVMEMLHESQLVSSLDLVELNPFLDERGRTAQLMVDLTASLMGRKVFDRVNRTN</sequence>
<evidence type="ECO:0000256" key="11">
    <source>
        <dbReference type="RuleBase" id="RU003684"/>
    </source>
</evidence>
<dbReference type="InterPro" id="IPR020855">
    <property type="entry name" value="Ureohydrolase_Mn_BS"/>
</dbReference>
<dbReference type="Gene3D" id="3.40.800.10">
    <property type="entry name" value="Ureohydrolase domain"/>
    <property type="match status" value="1"/>
</dbReference>
<keyword evidence="14" id="KW-1185">Reference proteome</keyword>
<evidence type="ECO:0000313" key="13">
    <source>
        <dbReference type="EMBL" id="MCY0093636.1"/>
    </source>
</evidence>
<keyword evidence="7 12" id="KW-0464">Manganese</keyword>
<dbReference type="EMBL" id="JAOVZQ010000001">
    <property type="protein sequence ID" value="MCY0093636.1"/>
    <property type="molecule type" value="Genomic_DNA"/>
</dbReference>
<dbReference type="PANTHER" id="PTHR43782:SF3">
    <property type="entry name" value="ARGINASE"/>
    <property type="match status" value="1"/>
</dbReference>
<dbReference type="PRINTS" id="PR00116">
    <property type="entry name" value="ARGINASE"/>
</dbReference>
<dbReference type="PANTHER" id="PTHR43782">
    <property type="entry name" value="ARGINASE"/>
    <property type="match status" value="1"/>
</dbReference>
<dbReference type="PROSITE" id="PS01053">
    <property type="entry name" value="ARGINASE_1"/>
    <property type="match status" value="1"/>
</dbReference>
<proteinExistence type="inferred from homology"/>